<evidence type="ECO:0008006" key="3">
    <source>
        <dbReference type="Google" id="ProtNLM"/>
    </source>
</evidence>
<dbReference type="Gene3D" id="3.90.226.10">
    <property type="entry name" value="2-enoyl-CoA Hydratase, Chain A, domain 1"/>
    <property type="match status" value="1"/>
</dbReference>
<dbReference type="Pfam" id="PF01972">
    <property type="entry name" value="SDH_protease"/>
    <property type="match status" value="1"/>
</dbReference>
<dbReference type="PANTHER" id="PTHR35984">
    <property type="entry name" value="PERIPLASMIC SERINE PROTEASE"/>
    <property type="match status" value="1"/>
</dbReference>
<evidence type="ECO:0000313" key="2">
    <source>
        <dbReference type="Proteomes" id="UP001079657"/>
    </source>
</evidence>
<dbReference type="EMBL" id="JAPQES010000005">
    <property type="protein sequence ID" value="MCY6371825.1"/>
    <property type="molecule type" value="Genomic_DNA"/>
</dbReference>
<gene>
    <name evidence="1" type="ORF">OXH55_14360</name>
</gene>
<name>A0ABT4CRY7_9CLOT</name>
<dbReference type="Proteomes" id="UP001079657">
    <property type="component" value="Unassembled WGS sequence"/>
</dbReference>
<dbReference type="InterPro" id="IPR002825">
    <property type="entry name" value="Pept_S49_ser-pept_pro"/>
</dbReference>
<dbReference type="RefSeq" id="WP_268050725.1">
    <property type="nucleotide sequence ID" value="NZ_JAPQES010000005.1"/>
</dbReference>
<keyword evidence="2" id="KW-1185">Reference proteome</keyword>
<sequence>MNNYRTDLINHISQLRGSNVISYIGGDRQNMSIRIAPDIIPVFYKHLEKMGKSSKIDLFLFTKGGDVLTALRLVELLYEYTDDFSVLIPYKSYSAGTLISLGASEIVMTKLAELSPIDPNVTSTFNPLDSNNPNVRLPISVEDVYSFFNIATDEMGLKTDDSLVKVFSLLSEHVHPLAIGSVYRSHAMIRSIANKLLLKHINPSEKYKINEIIENLTENLHSHSYMISRQEAKNLIKLPITYCDNDLEKYMWNLYKTYENDLLLDRPFAPEQILTPNGKFSVCCGIIESNYYTDGYIFEGNIPKIPNVKNSLDSINITEQGWRQLR</sequence>
<protein>
    <recommendedName>
        <fullName evidence="3">Serine dehydrogenase proteinase</fullName>
    </recommendedName>
</protein>
<accession>A0ABT4CRY7</accession>
<dbReference type="PANTHER" id="PTHR35984:SF1">
    <property type="entry name" value="PERIPLASMIC SERINE PROTEASE"/>
    <property type="match status" value="1"/>
</dbReference>
<organism evidence="1 2">
    <name type="scientific">Clostridium ganghwense</name>
    <dbReference type="NCBI Taxonomy" id="312089"/>
    <lineage>
        <taxon>Bacteria</taxon>
        <taxon>Bacillati</taxon>
        <taxon>Bacillota</taxon>
        <taxon>Clostridia</taxon>
        <taxon>Eubacteriales</taxon>
        <taxon>Clostridiaceae</taxon>
        <taxon>Clostridium</taxon>
    </lineage>
</organism>
<reference evidence="1" key="1">
    <citation type="submission" date="2022-12" db="EMBL/GenBank/DDBJ databases">
        <authorList>
            <person name="Wang J."/>
        </authorList>
    </citation>
    <scope>NUCLEOTIDE SEQUENCE</scope>
    <source>
        <strain evidence="1">HY-42-06</strain>
    </source>
</reference>
<comment type="caution">
    <text evidence="1">The sequence shown here is derived from an EMBL/GenBank/DDBJ whole genome shotgun (WGS) entry which is preliminary data.</text>
</comment>
<dbReference type="InterPro" id="IPR029045">
    <property type="entry name" value="ClpP/crotonase-like_dom_sf"/>
</dbReference>
<dbReference type="SUPFAM" id="SSF52096">
    <property type="entry name" value="ClpP/crotonase"/>
    <property type="match status" value="1"/>
</dbReference>
<proteinExistence type="predicted"/>
<evidence type="ECO:0000313" key="1">
    <source>
        <dbReference type="EMBL" id="MCY6371825.1"/>
    </source>
</evidence>